<comment type="caution">
    <text evidence="2">The sequence shown here is derived from an EMBL/GenBank/DDBJ whole genome shotgun (WGS) entry which is preliminary data.</text>
</comment>
<dbReference type="AlphaFoldDB" id="A0A2W5W3I4"/>
<dbReference type="PANTHER" id="PTHR33608">
    <property type="entry name" value="BLL2464 PROTEIN"/>
    <property type="match status" value="1"/>
</dbReference>
<proteinExistence type="predicted"/>
<reference evidence="2 3" key="1">
    <citation type="submission" date="2017-08" db="EMBL/GenBank/DDBJ databases">
        <title>Infants hospitalized years apart are colonized by the same room-sourced microbial strains.</title>
        <authorList>
            <person name="Brooks B."/>
            <person name="Olm M.R."/>
            <person name="Firek B.A."/>
            <person name="Baker R."/>
            <person name="Thomas B.C."/>
            <person name="Morowitz M.J."/>
            <person name="Banfield J.F."/>
        </authorList>
    </citation>
    <scope>NUCLEOTIDE SEQUENCE [LARGE SCALE GENOMIC DNA]</scope>
    <source>
        <strain evidence="2">S2_003_000_R2_14</strain>
    </source>
</reference>
<feature type="domain" description="DUF58" evidence="1">
    <location>
        <begin position="190"/>
        <end position="341"/>
    </location>
</feature>
<dbReference type="EMBL" id="QFQP01000002">
    <property type="protein sequence ID" value="PZR17721.1"/>
    <property type="molecule type" value="Genomic_DNA"/>
</dbReference>
<evidence type="ECO:0000313" key="3">
    <source>
        <dbReference type="Proteomes" id="UP000249061"/>
    </source>
</evidence>
<dbReference type="Gene3D" id="3.40.50.410">
    <property type="entry name" value="von Willebrand factor, type A domain"/>
    <property type="match status" value="1"/>
</dbReference>
<dbReference type="PANTHER" id="PTHR33608:SF3">
    <property type="entry name" value="SLR2013 PROTEIN"/>
    <property type="match status" value="1"/>
</dbReference>
<sequence>MPRSRAVWLAALSIVPAAVALIAPWVATALLVFDALVLLAIVVDFFLAPSSHSVRIRRVTEPVFSSGRANVVRIEVWASSVVRGEFRDLVTPGPALEGHRQAFETSTMKTLEYRVTPSARGDLQLGPLTVRLHGPLGLTSRQFTVPAIDHVKVMPDLAALTQDALTLARAEANVARVKKVRAEGREFESLREYRAGDDRRVIDWKATARRGKPLVRLYQPEKNQHVVLLLDCGRHMAGSTEGRRKIDHAVDATLRLAKVALDQGDVVGVLAFGRDVKVWLPPRKGAAQLRAIAQALYRVEATLEESDYGAALDTTFARSSKRSLVVVLTDLLDPETARTLLLRTRKLVPRHLPLIASLQDPEVHATALAEPRTVDDAYARVAAARLEHDSELTVARLREGGARVVRGTPSSFAAASVNAYLDVKARGLL</sequence>
<dbReference type="SUPFAM" id="SSF53300">
    <property type="entry name" value="vWA-like"/>
    <property type="match status" value="1"/>
</dbReference>
<dbReference type="Proteomes" id="UP000249061">
    <property type="component" value="Unassembled WGS sequence"/>
</dbReference>
<gene>
    <name evidence="2" type="ORF">DI536_04975</name>
</gene>
<dbReference type="InterPro" id="IPR002881">
    <property type="entry name" value="DUF58"/>
</dbReference>
<dbReference type="Pfam" id="PF01882">
    <property type="entry name" value="DUF58"/>
    <property type="match status" value="1"/>
</dbReference>
<name>A0A2W5W3I4_9BACT</name>
<dbReference type="CDD" id="cd00198">
    <property type="entry name" value="vWFA"/>
    <property type="match status" value="1"/>
</dbReference>
<evidence type="ECO:0000259" key="1">
    <source>
        <dbReference type="Pfam" id="PF01882"/>
    </source>
</evidence>
<organism evidence="2 3">
    <name type="scientific">Archangium gephyra</name>
    <dbReference type="NCBI Taxonomy" id="48"/>
    <lineage>
        <taxon>Bacteria</taxon>
        <taxon>Pseudomonadati</taxon>
        <taxon>Myxococcota</taxon>
        <taxon>Myxococcia</taxon>
        <taxon>Myxococcales</taxon>
        <taxon>Cystobacterineae</taxon>
        <taxon>Archangiaceae</taxon>
        <taxon>Archangium</taxon>
    </lineage>
</organism>
<protein>
    <submittedName>
        <fullName evidence="2">DUF58 domain-containing protein</fullName>
    </submittedName>
</protein>
<dbReference type="InterPro" id="IPR036465">
    <property type="entry name" value="vWFA_dom_sf"/>
</dbReference>
<evidence type="ECO:0000313" key="2">
    <source>
        <dbReference type="EMBL" id="PZR17721.1"/>
    </source>
</evidence>
<accession>A0A2W5W3I4</accession>